<reference evidence="1 2" key="1">
    <citation type="submission" date="2019-06" db="EMBL/GenBank/DDBJ databases">
        <title>Aeromicrobium sp. nov., isolated from a maize field.</title>
        <authorList>
            <person name="Lin S.-Y."/>
            <person name="Tsai C.-F."/>
            <person name="Young C.-C."/>
        </authorList>
    </citation>
    <scope>NUCLEOTIDE SEQUENCE [LARGE SCALE GENOMIC DNA]</scope>
    <source>
        <strain evidence="1 2">CC-CFT486</strain>
    </source>
</reference>
<keyword evidence="2" id="KW-1185">Reference proteome</keyword>
<accession>A0A5C8NPA4</accession>
<gene>
    <name evidence="1" type="ORF">FHP06_01635</name>
</gene>
<dbReference type="RefSeq" id="WP_147683152.1">
    <property type="nucleotide sequence ID" value="NZ_VDUX01000001.1"/>
</dbReference>
<evidence type="ECO:0000313" key="2">
    <source>
        <dbReference type="Proteomes" id="UP000321571"/>
    </source>
</evidence>
<sequence>MPLDVLLLVLTAALAAVALGAAVVAVRASRRRPPEPEPGSVEPTRPAVLVPLPDHRDASVVPLVTRVVDDRIVAPPTEAQVVNTALGRPQVRLAVAIRGVAYALRAESRDRIVAMMRREYRRRRTERLRAGRRAVRAVRPAPADRWMGEIES</sequence>
<dbReference type="Proteomes" id="UP000321571">
    <property type="component" value="Unassembled WGS sequence"/>
</dbReference>
<dbReference type="OrthoDB" id="3748934at2"/>
<protein>
    <submittedName>
        <fullName evidence="1">Uncharacterized protein</fullName>
    </submittedName>
</protein>
<organism evidence="1 2">
    <name type="scientific">Aeromicrobium terrae</name>
    <dbReference type="NCBI Taxonomy" id="2498846"/>
    <lineage>
        <taxon>Bacteria</taxon>
        <taxon>Bacillati</taxon>
        <taxon>Actinomycetota</taxon>
        <taxon>Actinomycetes</taxon>
        <taxon>Propionibacteriales</taxon>
        <taxon>Nocardioidaceae</taxon>
        <taxon>Aeromicrobium</taxon>
    </lineage>
</organism>
<comment type="caution">
    <text evidence="1">The sequence shown here is derived from an EMBL/GenBank/DDBJ whole genome shotgun (WGS) entry which is preliminary data.</text>
</comment>
<dbReference type="AlphaFoldDB" id="A0A5C8NPA4"/>
<proteinExistence type="predicted"/>
<evidence type="ECO:0000313" key="1">
    <source>
        <dbReference type="EMBL" id="TXL62966.1"/>
    </source>
</evidence>
<name>A0A5C8NPA4_9ACTN</name>
<dbReference type="EMBL" id="VDUX01000001">
    <property type="protein sequence ID" value="TXL62966.1"/>
    <property type="molecule type" value="Genomic_DNA"/>
</dbReference>